<organism evidence="1 2">
    <name type="scientific">Desulfovibrio porci</name>
    <dbReference type="NCBI Taxonomy" id="2605782"/>
    <lineage>
        <taxon>Bacteria</taxon>
        <taxon>Pseudomonadati</taxon>
        <taxon>Thermodesulfobacteriota</taxon>
        <taxon>Desulfovibrionia</taxon>
        <taxon>Desulfovibrionales</taxon>
        <taxon>Desulfovibrionaceae</taxon>
        <taxon>Desulfovibrio</taxon>
    </lineage>
</organism>
<reference evidence="1 2" key="1">
    <citation type="submission" date="2019-09" db="EMBL/GenBank/DDBJ databases">
        <title>In-depth cultivation of the pig gut microbiome towards novel bacterial diversity and tailored functional studies.</title>
        <authorList>
            <person name="Wylensek D."/>
            <person name="Hitch T.C.A."/>
            <person name="Clavel T."/>
        </authorList>
    </citation>
    <scope>NUCLEOTIDE SEQUENCE [LARGE SCALE GENOMIC DNA]</scope>
    <source>
        <strain evidence="1 2">PG-178-WT-4</strain>
    </source>
</reference>
<comment type="caution">
    <text evidence="1">The sequence shown here is derived from an EMBL/GenBank/DDBJ whole genome shotgun (WGS) entry which is preliminary data.</text>
</comment>
<proteinExistence type="predicted"/>
<gene>
    <name evidence="1" type="ORF">FYJ44_04980</name>
</gene>
<dbReference type="EMBL" id="VUMH01000003">
    <property type="protein sequence ID" value="MSS27413.1"/>
    <property type="molecule type" value="Genomic_DNA"/>
</dbReference>
<evidence type="ECO:0000313" key="1">
    <source>
        <dbReference type="EMBL" id="MSS27413.1"/>
    </source>
</evidence>
<evidence type="ECO:0008006" key="3">
    <source>
        <dbReference type="Google" id="ProtNLM"/>
    </source>
</evidence>
<evidence type="ECO:0000313" key="2">
    <source>
        <dbReference type="Proteomes" id="UP000477488"/>
    </source>
</evidence>
<keyword evidence="2" id="KW-1185">Reference proteome</keyword>
<dbReference type="Proteomes" id="UP000477488">
    <property type="component" value="Unassembled WGS sequence"/>
</dbReference>
<name>A0A6L5XJM8_9BACT</name>
<dbReference type="AlphaFoldDB" id="A0A6L5XJM8"/>
<accession>A0A6L5XJM8</accession>
<dbReference type="Pfam" id="PF26317">
    <property type="entry name" value="CntK_N"/>
    <property type="match status" value="1"/>
</dbReference>
<protein>
    <recommendedName>
        <fullName evidence="3">Diaminopimelate epimerase</fullName>
    </recommendedName>
</protein>
<dbReference type="InterPro" id="IPR058944">
    <property type="entry name" value="CntK-like"/>
</dbReference>
<dbReference type="RefSeq" id="WP_154509719.1">
    <property type="nucleotide sequence ID" value="NZ_JAXELC010000029.1"/>
</dbReference>
<sequence length="289" mass="31111">MPALTFSKWSPGGNTTLFFPLEGRSAAEQARLARLALDPQNLGGEQAGFVDPRERRLRMAGGEFCVNASRAFGALLAFSENEYGPRQAALEGLPVSPCDADIVKDHYYEVRVSGWRSPLRLTVRGNFPHWRVEALLRLPVCPLQSLAEGMTLVRLPGIVHVLLNAALHPFPEDCETAAALLRQRLGLDGEAAVGAVWWRERQGQLDMLPLVHVRDAQTTCLESACGSGALALALSLSRAGGRRDFSILQPGGSALDVRLFNEGGEALAAVDGPVSLVARGQVWLPDDAA</sequence>